<protein>
    <submittedName>
        <fullName evidence="5">Uncharacterized protein</fullName>
    </submittedName>
</protein>
<organism evidence="5 6">
    <name type="scientific">Schleiferilactobacillus shenzhenensis LY-73</name>
    <dbReference type="NCBI Taxonomy" id="1231336"/>
    <lineage>
        <taxon>Bacteria</taxon>
        <taxon>Bacillati</taxon>
        <taxon>Bacillota</taxon>
        <taxon>Bacilli</taxon>
        <taxon>Lactobacillales</taxon>
        <taxon>Lactobacillaceae</taxon>
        <taxon>Schleiferilactobacillus</taxon>
    </lineage>
</organism>
<evidence type="ECO:0000313" key="5">
    <source>
        <dbReference type="EMBL" id="ERL63733.1"/>
    </source>
</evidence>
<dbReference type="Pfam" id="PF02837">
    <property type="entry name" value="Glyco_hydro_2_N"/>
    <property type="match status" value="1"/>
</dbReference>
<sequence>MKRKEYPRPQFVRQGPWLNLNGEWQFAFDDSNIGNEEKWFTKRLPASRTIQVPFVYQSKLSGIDDRGVHDNVWYQREATIVPQPNKRYLLHFGAVDYIAKVYVNGNYVGQHEGGDGSFSFDITERLLDEGKQTITVQVIDRSYDETIPRGKQSWTGKSEGIWYTNSTGIWQTVWLETVPQMRLLNVRITPDVDHMAVQFDASFTPNAMGKRFGYHITFGDNLVADDSIEISDTHVIRTIDLGQHHIFRTSFHDGGWTWSPEHPNLFSVEFTIGTSEATIVDKVESYFGLRKISTADGMIYLNNKPYYQRLVLDQGYWPEGLLTAPSDAALKKDIELAKTMGLNGARKHQKVEDPRYLYWADKLGFLVWEEVASFPVYSTQSVNRLIDVWQETITRDYNHPAIVMWVPLNESWGVEQIDHNRQQQHFSEALYHMVHALDNSRLVESNDGWDNTRTDVVGIHNYSHGRKEDSAQYARYKESMRTIESLINMAPGNWPIFAPGFRYSGQPIVLTEFGGIGYDSDRSDGWGYTTANSEDEYLSELDRLLQALAESRGLCGYCYTQLTDVEQEVNGLLTADRKPKAPLDKVKAIMDFPVTGRLSDIESQYRQYMTDHE</sequence>
<feature type="domain" description="Glycoside hydrolase family 2 catalytic" evidence="3">
    <location>
        <begin position="326"/>
        <end position="588"/>
    </location>
</feature>
<dbReference type="InterPro" id="IPR051913">
    <property type="entry name" value="GH2_Domain-Containing"/>
</dbReference>
<dbReference type="InterPro" id="IPR008979">
    <property type="entry name" value="Galactose-bd-like_sf"/>
</dbReference>
<evidence type="ECO:0000313" key="6">
    <source>
        <dbReference type="Proteomes" id="UP000030647"/>
    </source>
</evidence>
<name>U4TPB0_9LACO</name>
<keyword evidence="6" id="KW-1185">Reference proteome</keyword>
<reference evidence="6" key="1">
    <citation type="journal article" date="2013" name="Genome Announc.">
        <title>Whole-Genome Sequencing of Lactobacillus shenzhenensis Strain LY-73T.</title>
        <authorList>
            <person name="Lin Z."/>
            <person name="Liu Z."/>
            <person name="Yang R."/>
            <person name="Zou Y."/>
            <person name="Wan D."/>
            <person name="Chen J."/>
            <person name="Guo M."/>
            <person name="Zhao J."/>
            <person name="Fang C."/>
            <person name="Yang R."/>
            <person name="Liu F."/>
        </authorList>
    </citation>
    <scope>NUCLEOTIDE SEQUENCE [LARGE SCALE GENOMIC DNA]</scope>
    <source>
        <strain evidence="6">LY-73</strain>
    </source>
</reference>
<dbReference type="InterPro" id="IPR006103">
    <property type="entry name" value="Glyco_hydro_2_cat"/>
</dbReference>
<dbReference type="PANTHER" id="PTHR42732">
    <property type="entry name" value="BETA-GALACTOSIDASE"/>
    <property type="match status" value="1"/>
</dbReference>
<dbReference type="STRING" id="1231336.L248_2230"/>
<evidence type="ECO:0000259" key="3">
    <source>
        <dbReference type="Pfam" id="PF02836"/>
    </source>
</evidence>
<feature type="domain" description="Glycosyl hydrolases family 2 sugar binding" evidence="4">
    <location>
        <begin position="19"/>
        <end position="151"/>
    </location>
</feature>
<dbReference type="OrthoDB" id="9762066at2"/>
<dbReference type="SUPFAM" id="SSF49785">
    <property type="entry name" value="Galactose-binding domain-like"/>
    <property type="match status" value="1"/>
</dbReference>
<dbReference type="InterPro" id="IPR017853">
    <property type="entry name" value="GH"/>
</dbReference>
<dbReference type="GO" id="GO:0005975">
    <property type="term" value="P:carbohydrate metabolic process"/>
    <property type="evidence" value="ECO:0007669"/>
    <property type="project" value="InterPro"/>
</dbReference>
<dbReference type="AlphaFoldDB" id="U4TPB0"/>
<dbReference type="eggNOG" id="COG3250">
    <property type="taxonomic scope" value="Bacteria"/>
</dbReference>
<dbReference type="GO" id="GO:0004553">
    <property type="term" value="F:hydrolase activity, hydrolyzing O-glycosyl compounds"/>
    <property type="evidence" value="ECO:0007669"/>
    <property type="project" value="InterPro"/>
</dbReference>
<dbReference type="EMBL" id="KI271616">
    <property type="protein sequence ID" value="ERL63733.1"/>
    <property type="molecule type" value="Genomic_DNA"/>
</dbReference>
<proteinExistence type="inferred from homology"/>
<evidence type="ECO:0000259" key="2">
    <source>
        <dbReference type="Pfam" id="PF00703"/>
    </source>
</evidence>
<dbReference type="Gene3D" id="2.60.120.260">
    <property type="entry name" value="Galactose-binding domain-like"/>
    <property type="match status" value="1"/>
</dbReference>
<feature type="domain" description="Glycoside hydrolase family 2 immunoglobulin-like beta-sandwich" evidence="2">
    <location>
        <begin position="256"/>
        <end position="290"/>
    </location>
</feature>
<dbReference type="Gene3D" id="3.20.20.80">
    <property type="entry name" value="Glycosidases"/>
    <property type="match status" value="1"/>
</dbReference>
<dbReference type="HOGENOM" id="CLU_009935_2_1_9"/>
<accession>U4TPB0</accession>
<dbReference type="Proteomes" id="UP000030647">
    <property type="component" value="Unassembled WGS sequence"/>
</dbReference>
<comment type="similarity">
    <text evidence="1">Belongs to the glycosyl hydrolase 2 family.</text>
</comment>
<dbReference type="SUPFAM" id="SSF49303">
    <property type="entry name" value="beta-Galactosidase/glucuronidase domain"/>
    <property type="match status" value="1"/>
</dbReference>
<dbReference type="InterPro" id="IPR006104">
    <property type="entry name" value="Glyco_hydro_2_N"/>
</dbReference>
<dbReference type="SUPFAM" id="SSF51445">
    <property type="entry name" value="(Trans)glycosidases"/>
    <property type="match status" value="1"/>
</dbReference>
<dbReference type="InterPro" id="IPR036156">
    <property type="entry name" value="Beta-gal/glucu_dom_sf"/>
</dbReference>
<dbReference type="RefSeq" id="WP_022530978.1">
    <property type="nucleotide sequence ID" value="NZ_KI271616.1"/>
</dbReference>
<dbReference type="Pfam" id="PF00703">
    <property type="entry name" value="Glyco_hydro_2"/>
    <property type="match status" value="1"/>
</dbReference>
<evidence type="ECO:0000256" key="1">
    <source>
        <dbReference type="ARBA" id="ARBA00007401"/>
    </source>
</evidence>
<gene>
    <name evidence="5" type="ORF">L248_2230</name>
</gene>
<dbReference type="InterPro" id="IPR006102">
    <property type="entry name" value="Ig-like_GH2"/>
</dbReference>
<dbReference type="Pfam" id="PF02836">
    <property type="entry name" value="Glyco_hydro_2_C"/>
    <property type="match status" value="1"/>
</dbReference>
<dbReference type="PANTHER" id="PTHR42732:SF3">
    <property type="entry name" value="HYDROLASE"/>
    <property type="match status" value="1"/>
</dbReference>
<evidence type="ECO:0000259" key="4">
    <source>
        <dbReference type="Pfam" id="PF02837"/>
    </source>
</evidence>